<keyword evidence="3 8" id="KW-0479">Metal-binding</keyword>
<feature type="binding site" evidence="8">
    <location>
        <position position="281"/>
    </location>
    <ligand>
        <name>Mn(2+)</name>
        <dbReference type="ChEBI" id="CHEBI:29035"/>
        <label>2</label>
    </ligand>
</feature>
<evidence type="ECO:0000256" key="6">
    <source>
        <dbReference type="ARBA" id="ARBA00023211"/>
    </source>
</evidence>
<feature type="binding site" evidence="8">
    <location>
        <position position="249"/>
    </location>
    <ligand>
        <name>Mn(2+)</name>
        <dbReference type="ChEBI" id="CHEBI:29035"/>
        <label>1</label>
    </ligand>
</feature>
<keyword evidence="1 8" id="KW-0436">Ligase</keyword>
<name>A0ABQ0D860_9EUKA</name>
<protein>
    <recommendedName>
        <fullName evidence="8">RNA-splicing ligase RtcB homolog</fullName>
        <ecNumber evidence="8">6.5.1.8</ecNumber>
    </recommendedName>
    <alternativeName>
        <fullName evidence="8">3'-phosphate/5'-hydroxy nucleic acid ligase</fullName>
    </alternativeName>
</protein>
<dbReference type="EC" id="6.5.1.8" evidence="8"/>
<feature type="binding site" evidence="8">
    <location>
        <position position="523"/>
    </location>
    <ligand>
        <name>GMP</name>
        <dbReference type="ChEBI" id="CHEBI:58115"/>
    </ligand>
</feature>
<dbReference type="InterPro" id="IPR001233">
    <property type="entry name" value="RtcB"/>
</dbReference>
<keyword evidence="10" id="KW-1185">Reference proteome</keyword>
<evidence type="ECO:0000256" key="7">
    <source>
        <dbReference type="ARBA" id="ARBA00047746"/>
    </source>
</evidence>
<comment type="miscellaneous">
    <text evidence="8">Ligation probably proceeds through 3 nucleotidyl transfer steps, with 2',3'-cyclic phosphate termini being hydrolyzed to 3'-P termini in a step that precedes 3'-P activation with GMP. In the first nucleotidyl transfer step, RTCB reacts with GTP to form a covalent RTCB-histidine-GMP intermediate with release of PPi; in the second step, the GMP moiety is transferred to the RNA 3'-P; in the third step, the 5'-OH from the opposite RNA strand attacks the activated 3'-P to form a 3',5'-phosphodiester bond and release GMP.</text>
</comment>
<dbReference type="Pfam" id="PF01139">
    <property type="entry name" value="RtcB"/>
    <property type="match status" value="1"/>
</dbReference>
<feature type="binding site" evidence="8">
    <location>
        <begin position="447"/>
        <end position="450"/>
    </location>
    <ligand>
        <name>GMP</name>
        <dbReference type="ChEBI" id="CHEBI:58115"/>
    </ligand>
</feature>
<dbReference type="EMBL" id="BAAFRS010000011">
    <property type="protein sequence ID" value="GAB1219042.1"/>
    <property type="molecule type" value="Genomic_DNA"/>
</dbReference>
<evidence type="ECO:0000256" key="2">
    <source>
        <dbReference type="ARBA" id="ARBA00022694"/>
    </source>
</evidence>
<evidence type="ECO:0000313" key="9">
    <source>
        <dbReference type="EMBL" id="GAB1219042.1"/>
    </source>
</evidence>
<comment type="subunit">
    <text evidence="8">Catalytic component of the tRNA-splicing ligase complex.</text>
</comment>
<keyword evidence="2 8" id="KW-0819">tRNA processing</keyword>
<feature type="binding site" evidence="8">
    <location>
        <begin position="248"/>
        <end position="252"/>
    </location>
    <ligand>
        <name>GMP</name>
        <dbReference type="ChEBI" id="CHEBI:58115"/>
    </ligand>
</feature>
<dbReference type="InterPro" id="IPR027513">
    <property type="entry name" value="RtcB_euk"/>
</dbReference>
<comment type="function">
    <text evidence="8">Catalytic subunit of the tRNA-splicing ligase complex that acts by directly joining spliced tRNA halves to mature-sized tRNAs by incorporating the precursor-derived splice junction phosphate into the mature tRNA as a canonical 3',5'-phosphodiester. May act as an RNA ligase with broad substrate specificity, and may function toward other RNAs.</text>
</comment>
<comment type="similarity">
    <text evidence="8">Belongs to the RtcB family.</text>
</comment>
<evidence type="ECO:0000313" key="10">
    <source>
        <dbReference type="Proteomes" id="UP001628156"/>
    </source>
</evidence>
<proteinExistence type="inferred from homology"/>
<feature type="binding site" evidence="8">
    <location>
        <position position="428"/>
    </location>
    <ligand>
        <name>GMP</name>
        <dbReference type="ChEBI" id="CHEBI:58115"/>
    </ligand>
</feature>
<feature type="binding site" evidence="8">
    <location>
        <begin position="421"/>
        <end position="424"/>
    </location>
    <ligand>
        <name>GMP</name>
        <dbReference type="ChEBI" id="CHEBI:58115"/>
    </ligand>
</feature>
<comment type="caution">
    <text evidence="9">The sequence shown here is derived from an EMBL/GenBank/DDBJ whole genome shotgun (WGS) entry which is preliminary data.</text>
</comment>
<feature type="binding site" evidence="8">
    <location>
        <position position="144"/>
    </location>
    <ligand>
        <name>Mn(2+)</name>
        <dbReference type="ChEBI" id="CHEBI:29035"/>
        <label>1</label>
    </ligand>
</feature>
<feature type="binding site" evidence="8">
    <location>
        <begin position="372"/>
        <end position="373"/>
    </location>
    <ligand>
        <name>GMP</name>
        <dbReference type="ChEBI" id="CHEBI:58115"/>
    </ligand>
</feature>
<dbReference type="SUPFAM" id="SSF103365">
    <property type="entry name" value="Hypothetical protein PH1602"/>
    <property type="match status" value="1"/>
</dbReference>
<feature type="binding site" evidence="8">
    <location>
        <position position="372"/>
    </location>
    <ligand>
        <name>Mn(2+)</name>
        <dbReference type="ChEBI" id="CHEBI:29035"/>
        <label>2</label>
    </ligand>
</feature>
<evidence type="ECO:0000256" key="1">
    <source>
        <dbReference type="ARBA" id="ARBA00022598"/>
    </source>
</evidence>
<keyword evidence="6 8" id="KW-0464">Manganese</keyword>
<feature type="binding site" evidence="8">
    <location>
        <position position="141"/>
    </location>
    <ligand>
        <name>Mn(2+)</name>
        <dbReference type="ChEBI" id="CHEBI:29035"/>
        <label>1</label>
    </ligand>
</feature>
<evidence type="ECO:0000256" key="3">
    <source>
        <dbReference type="ARBA" id="ARBA00022723"/>
    </source>
</evidence>
<comment type="cofactor">
    <cofactor evidence="8">
        <name>Mn(2+)</name>
        <dbReference type="ChEBI" id="CHEBI:29035"/>
    </cofactor>
    <text evidence="8">Binds 2 manganese ions per subunit.</text>
</comment>
<dbReference type="PANTHER" id="PTHR11118:SF1">
    <property type="entry name" value="RNA-SPLICING LIGASE RTCB HOMOLOG"/>
    <property type="match status" value="1"/>
</dbReference>
<accession>A0ABQ0D860</accession>
<keyword evidence="4 8" id="KW-0547">Nucleotide-binding</keyword>
<organism evidence="9 10">
    <name type="scientific">Entamoeba nuttalli</name>
    <dbReference type="NCBI Taxonomy" id="412467"/>
    <lineage>
        <taxon>Eukaryota</taxon>
        <taxon>Amoebozoa</taxon>
        <taxon>Evosea</taxon>
        <taxon>Archamoebae</taxon>
        <taxon>Mastigamoebida</taxon>
        <taxon>Entamoebidae</taxon>
        <taxon>Entamoeba</taxon>
    </lineage>
</organism>
<gene>
    <name evidence="9" type="ORF">ENUP19_0011G0042</name>
</gene>
<feature type="binding site" evidence="8">
    <location>
        <position position="144"/>
    </location>
    <ligand>
        <name>Mn(2+)</name>
        <dbReference type="ChEBI" id="CHEBI:29035"/>
        <label>2</label>
    </ligand>
</feature>
<feature type="active site" description="GMP-histidine intermediate" evidence="8">
    <location>
        <position position="447"/>
    </location>
</feature>
<dbReference type="Proteomes" id="UP001628156">
    <property type="component" value="Unassembled WGS sequence"/>
</dbReference>
<dbReference type="HAMAP" id="MF_03144">
    <property type="entry name" value="RtcB_euk"/>
    <property type="match status" value="1"/>
</dbReference>
<comment type="catalytic activity">
    <reaction evidence="7 8">
        <text>a 3'-end 3'-phospho-ribonucleotide-RNA + a 5'-end dephospho-ribonucleoside-RNA + GTP = a ribonucleotidyl-ribonucleotide-RNA + GMP + diphosphate</text>
        <dbReference type="Rhea" id="RHEA:68076"/>
        <dbReference type="Rhea" id="RHEA-COMP:10463"/>
        <dbReference type="Rhea" id="RHEA-COMP:13936"/>
        <dbReference type="Rhea" id="RHEA-COMP:17355"/>
        <dbReference type="ChEBI" id="CHEBI:33019"/>
        <dbReference type="ChEBI" id="CHEBI:37565"/>
        <dbReference type="ChEBI" id="CHEBI:58115"/>
        <dbReference type="ChEBI" id="CHEBI:83062"/>
        <dbReference type="ChEBI" id="CHEBI:138284"/>
        <dbReference type="ChEBI" id="CHEBI:173118"/>
        <dbReference type="EC" id="6.5.1.8"/>
    </reaction>
</comment>
<dbReference type="InterPro" id="IPR036025">
    <property type="entry name" value="RtcB-like_sf"/>
</dbReference>
<reference evidence="9 10" key="1">
    <citation type="journal article" date="2019" name="PLoS Negl. Trop. Dis.">
        <title>Whole genome sequencing of Entamoeba nuttalli reveals mammalian host-related molecular signatures and a novel octapeptide-repeat surface protein.</title>
        <authorList>
            <person name="Tanaka M."/>
            <person name="Makiuchi T."/>
            <person name="Komiyama T."/>
            <person name="Shiina T."/>
            <person name="Osaki K."/>
            <person name="Tachibana H."/>
        </authorList>
    </citation>
    <scope>NUCLEOTIDE SEQUENCE [LARGE SCALE GENOMIC DNA]</scope>
    <source>
        <strain evidence="9 10">P19-061405</strain>
    </source>
</reference>
<evidence type="ECO:0000256" key="5">
    <source>
        <dbReference type="ARBA" id="ARBA00023134"/>
    </source>
</evidence>
<evidence type="ECO:0000256" key="4">
    <source>
        <dbReference type="ARBA" id="ARBA00022741"/>
    </source>
</evidence>
<dbReference type="PANTHER" id="PTHR11118">
    <property type="entry name" value="RNA-SPLICING LIGASE RTCB HOMOLOG"/>
    <property type="match status" value="1"/>
</dbReference>
<keyword evidence="5 8" id="KW-0342">GTP-binding</keyword>
<dbReference type="Gene3D" id="3.90.1860.10">
    <property type="entry name" value="tRNA-splicing ligase RtcB"/>
    <property type="match status" value="1"/>
</dbReference>
<sequence>MSSGYKPGKKRIVQPIQPIKKELIDFHGCQIPKECEPYLERTNVSLIIKKGFINGMKNDAEMFCNDDLFELLMNELLNEQPGASFSSCVRQTANVATLPGVIKSLAMPDAHSGYGFSIGGVAAMRLDDPNAVICPGGVGFDINCGVRLLRTNLDDKDIEPHLAELADALQKNIPSGVGTTSTQTLTEKEMNEIMNEGLEWLVKKGLAWKEDLVYCEENGRIINSDPRLVSQKARGRGRNQLGTLGSGNHYLEIQRVDEIMDKEAAKQMGISHIGQICIMIHCGSRGLGHQVCQDFVDMCVSQSNKNEVDIQLTGVPFQSDNGQKYFKAMNAAANYAFANRGMISYHVRCTFEQVFQKAPKDLDMHLVYDVCHNIAKEESHLIDGKEIKCIIHRKGATRAFAPLNPVIPDAYKPIGQPAIIGGSMGTCSYMLVGTQEGMKKTFGSTCHGAGRKISRVNAMKNISSDSVVEEMKKKGIELRITDPKLAAEEADDAYKDVKEVVETCQSAGISRIVFKLKPLIVVKG</sequence>
<comment type="catalytic activity">
    <reaction evidence="8">
        <text>a 3'-end 2',3'-cyclophospho-ribonucleotide-RNA + a 5'-end dephospho-ribonucleoside-RNA + GTP + H2O = a ribonucleotidyl-ribonucleotide-RNA + GMP + diphosphate + H(+)</text>
        <dbReference type="Rhea" id="RHEA:68080"/>
        <dbReference type="Rhea" id="RHEA-COMP:10464"/>
        <dbReference type="Rhea" id="RHEA-COMP:13936"/>
        <dbReference type="Rhea" id="RHEA-COMP:17355"/>
        <dbReference type="ChEBI" id="CHEBI:15377"/>
        <dbReference type="ChEBI" id="CHEBI:15378"/>
        <dbReference type="ChEBI" id="CHEBI:33019"/>
        <dbReference type="ChEBI" id="CHEBI:37565"/>
        <dbReference type="ChEBI" id="CHEBI:58115"/>
        <dbReference type="ChEBI" id="CHEBI:83064"/>
        <dbReference type="ChEBI" id="CHEBI:138284"/>
        <dbReference type="ChEBI" id="CHEBI:173118"/>
        <dbReference type="EC" id="6.5.1.8"/>
    </reaction>
</comment>
<evidence type="ECO:0000256" key="8">
    <source>
        <dbReference type="HAMAP-Rule" id="MF_03144"/>
    </source>
</evidence>